<organism evidence="2 3">
    <name type="scientific">Ramazzottius varieornatus</name>
    <name type="common">Water bear</name>
    <name type="synonym">Tardigrade</name>
    <dbReference type="NCBI Taxonomy" id="947166"/>
    <lineage>
        <taxon>Eukaryota</taxon>
        <taxon>Metazoa</taxon>
        <taxon>Ecdysozoa</taxon>
        <taxon>Tardigrada</taxon>
        <taxon>Eutardigrada</taxon>
        <taxon>Parachela</taxon>
        <taxon>Hypsibioidea</taxon>
        <taxon>Ramazzottiidae</taxon>
        <taxon>Ramazzottius</taxon>
    </lineage>
</organism>
<feature type="region of interest" description="Disordered" evidence="1">
    <location>
        <begin position="216"/>
        <end position="265"/>
    </location>
</feature>
<evidence type="ECO:0000313" key="3">
    <source>
        <dbReference type="Proteomes" id="UP000186922"/>
    </source>
</evidence>
<sequence>MCLEGNQLYCPMCFGQAHADSRRSRHTTETIIFDHGSFVNDCLGNNSWFDEAEDAGISGQKLKDERSFNHTEYLGGGNLLEGEYDENGAREDFAQAVKAFRNASSASKTEEQSRYSNLVILWDAEVSRFPSVAGFKSVEKLSVPRNNSRFSTFGQQTDTVSSRPVEEKVNAVLWTGDATVEHTQEKLAQFLRETRGKFPSNTRPAALPEEPALHVQLPPEASPGVEVSVSAPISGASDSDVDIKRDKPKTSSSVQAVEEEQERRNVSQLLTFSGIRTKLETRKLNGGVKKPNTGITITPVTRPSSANVTTLRPTSSSRPLLGSHKKEPLSQLPPHSARKDIKQVSATPRSSVGPSRQPGTNNSERMRTPARALHHNLTKMLDIDLPRITITSDNYGSGASAKKGTLTRTRSVSRHSVKQQQHGAQALSFVGPSVPILDVRSLFTPSSADFVHNSSTLYQHTTSSLSRSRSSSFSRGSSPSSPRPLTATKMAVISMSPHLSKSPSLDLKPVERSTVSFSRAASVDREPVEGSTLLPSSINKSSSTGSFNKLTLPLPGPTVVARRHSTKSSGHSPRIMSVTPRSPSPSPVMARPLSASRISSPTSHQSNTKRFCSPVVKAPFVVTRPRSYTTNPSQLVSRNDHRRRSERIVTSLDAEPSHPSATTTYDRNLKKFYTWCNHCKRVQRAASLTPATNRGFSAGPVPLSKGNSQTVRAIRKLSVGVRPNTMRSPRPSLKYSPSFGYTPSDPPLRSPVVPRKRSMTPTPGPQRQGSMEVPRKTSTGFAVKERPKSACTPSDSVPIGTDHPHHKSLFDFDNLSAEQVDSIWMYADNEDPLNSDDDFYYDLDVETMSVKSESSIVICCITCDTKLKDESDDTESDYSKMPLRKAFSNNS</sequence>
<proteinExistence type="predicted"/>
<gene>
    <name evidence="2" type="primary">RvY_10372-1</name>
    <name evidence="2" type="synonym">RvY_10372.1</name>
    <name evidence="2" type="ORF">RvY_10372</name>
</gene>
<feature type="compositionally biased region" description="Polar residues" evidence="1">
    <location>
        <begin position="759"/>
        <end position="769"/>
    </location>
</feature>
<dbReference type="OrthoDB" id="10072417at2759"/>
<name>A0A1D1VF03_RAMVA</name>
<feature type="compositionally biased region" description="Polar residues" evidence="1">
    <location>
        <begin position="533"/>
        <end position="549"/>
    </location>
</feature>
<comment type="caution">
    <text evidence="2">The sequence shown here is derived from an EMBL/GenBank/DDBJ whole genome shotgun (WGS) entry which is preliminary data.</text>
</comment>
<dbReference type="AlphaFoldDB" id="A0A1D1VF03"/>
<feature type="compositionally biased region" description="Polar residues" evidence="1">
    <location>
        <begin position="293"/>
        <end position="318"/>
    </location>
</feature>
<feature type="compositionally biased region" description="Polar residues" evidence="1">
    <location>
        <begin position="344"/>
        <end position="363"/>
    </location>
</feature>
<feature type="region of interest" description="Disordered" evidence="1">
    <location>
        <begin position="460"/>
        <end position="485"/>
    </location>
</feature>
<feature type="region of interest" description="Disordered" evidence="1">
    <location>
        <begin position="528"/>
        <end position="592"/>
    </location>
</feature>
<evidence type="ECO:0000313" key="2">
    <source>
        <dbReference type="EMBL" id="GAU99355.1"/>
    </source>
</evidence>
<feature type="compositionally biased region" description="Low complexity" evidence="1">
    <location>
        <begin position="463"/>
        <end position="484"/>
    </location>
</feature>
<feature type="region of interest" description="Disordered" evidence="1">
    <location>
        <begin position="285"/>
        <end position="367"/>
    </location>
</feature>
<keyword evidence="3" id="KW-1185">Reference proteome</keyword>
<protein>
    <submittedName>
        <fullName evidence="2">Uncharacterized protein</fullName>
    </submittedName>
</protein>
<feature type="region of interest" description="Disordered" evidence="1">
    <location>
        <begin position="722"/>
        <end position="802"/>
    </location>
</feature>
<dbReference type="EMBL" id="BDGG01000005">
    <property type="protein sequence ID" value="GAU99355.1"/>
    <property type="molecule type" value="Genomic_DNA"/>
</dbReference>
<dbReference type="Proteomes" id="UP000186922">
    <property type="component" value="Unassembled WGS sequence"/>
</dbReference>
<evidence type="ECO:0000256" key="1">
    <source>
        <dbReference type="SAM" id="MobiDB-lite"/>
    </source>
</evidence>
<reference evidence="2 3" key="1">
    <citation type="journal article" date="2016" name="Nat. Commun.">
        <title>Extremotolerant tardigrade genome and improved radiotolerance of human cultured cells by tardigrade-unique protein.</title>
        <authorList>
            <person name="Hashimoto T."/>
            <person name="Horikawa D.D."/>
            <person name="Saito Y."/>
            <person name="Kuwahara H."/>
            <person name="Kozuka-Hata H."/>
            <person name="Shin-I T."/>
            <person name="Minakuchi Y."/>
            <person name="Ohishi K."/>
            <person name="Motoyama A."/>
            <person name="Aizu T."/>
            <person name="Enomoto A."/>
            <person name="Kondo K."/>
            <person name="Tanaka S."/>
            <person name="Hara Y."/>
            <person name="Koshikawa S."/>
            <person name="Sagara H."/>
            <person name="Miura T."/>
            <person name="Yokobori S."/>
            <person name="Miyagawa K."/>
            <person name="Suzuki Y."/>
            <person name="Kubo T."/>
            <person name="Oyama M."/>
            <person name="Kohara Y."/>
            <person name="Fujiyama A."/>
            <person name="Arakawa K."/>
            <person name="Katayama T."/>
            <person name="Toyoda A."/>
            <person name="Kunieda T."/>
        </authorList>
    </citation>
    <scope>NUCLEOTIDE SEQUENCE [LARGE SCALE GENOMIC DNA]</scope>
    <source>
        <strain evidence="2 3">YOKOZUNA-1</strain>
    </source>
</reference>
<feature type="region of interest" description="Disordered" evidence="1">
    <location>
        <begin position="869"/>
        <end position="891"/>
    </location>
</feature>
<accession>A0A1D1VF03</accession>